<gene>
    <name evidence="9" type="ORF">EEDITHA_LOCUS9401</name>
</gene>
<evidence type="ECO:0000313" key="9">
    <source>
        <dbReference type="EMBL" id="CAH2093770.1"/>
    </source>
</evidence>
<keyword evidence="4 8" id="KW-1133">Transmembrane helix</keyword>
<feature type="transmembrane region" description="Helical" evidence="8">
    <location>
        <begin position="368"/>
        <end position="391"/>
    </location>
</feature>
<dbReference type="SUPFAM" id="SSF53850">
    <property type="entry name" value="Periplasmic binding protein-like II"/>
    <property type="match status" value="1"/>
</dbReference>
<dbReference type="InterPro" id="IPR052192">
    <property type="entry name" value="Insect_Ionotropic_Sensory_Rcpt"/>
</dbReference>
<name>A0AAU9UAD3_EUPED</name>
<evidence type="ECO:0000313" key="10">
    <source>
        <dbReference type="Proteomes" id="UP001153954"/>
    </source>
</evidence>
<dbReference type="Gene3D" id="1.10.287.70">
    <property type="match status" value="1"/>
</dbReference>
<dbReference type="EMBL" id="CAKOGL010000013">
    <property type="protein sequence ID" value="CAH2093770.1"/>
    <property type="molecule type" value="Genomic_DNA"/>
</dbReference>
<dbReference type="Proteomes" id="UP001153954">
    <property type="component" value="Unassembled WGS sequence"/>
</dbReference>
<comment type="subcellular location">
    <subcellularLocation>
        <location evidence="1">Cell membrane</location>
        <topology evidence="1">Multi-pass membrane protein</topology>
    </subcellularLocation>
</comment>
<accession>A0AAU9UAD3</accession>
<keyword evidence="7" id="KW-0325">Glycoprotein</keyword>
<dbReference type="GO" id="GO:0005886">
    <property type="term" value="C:plasma membrane"/>
    <property type="evidence" value="ECO:0007669"/>
    <property type="project" value="UniProtKB-SubCell"/>
</dbReference>
<keyword evidence="5 8" id="KW-0472">Membrane</keyword>
<evidence type="ECO:0000256" key="4">
    <source>
        <dbReference type="ARBA" id="ARBA00022989"/>
    </source>
</evidence>
<protein>
    <submittedName>
        <fullName evidence="9">Uncharacterized protein</fullName>
    </submittedName>
</protein>
<keyword evidence="10" id="KW-1185">Reference proteome</keyword>
<dbReference type="AlphaFoldDB" id="A0AAU9UAD3"/>
<keyword evidence="2" id="KW-1003">Cell membrane</keyword>
<evidence type="ECO:0000256" key="3">
    <source>
        <dbReference type="ARBA" id="ARBA00022692"/>
    </source>
</evidence>
<evidence type="ECO:0000256" key="8">
    <source>
        <dbReference type="SAM" id="Phobius"/>
    </source>
</evidence>
<evidence type="ECO:0000256" key="5">
    <source>
        <dbReference type="ARBA" id="ARBA00023136"/>
    </source>
</evidence>
<reference evidence="9" key="1">
    <citation type="submission" date="2022-03" db="EMBL/GenBank/DDBJ databases">
        <authorList>
            <person name="Tunstrom K."/>
        </authorList>
    </citation>
    <scope>NUCLEOTIDE SEQUENCE</scope>
</reference>
<organism evidence="9 10">
    <name type="scientific">Euphydryas editha</name>
    <name type="common">Edith's checkerspot</name>
    <dbReference type="NCBI Taxonomy" id="104508"/>
    <lineage>
        <taxon>Eukaryota</taxon>
        <taxon>Metazoa</taxon>
        <taxon>Ecdysozoa</taxon>
        <taxon>Arthropoda</taxon>
        <taxon>Hexapoda</taxon>
        <taxon>Insecta</taxon>
        <taxon>Pterygota</taxon>
        <taxon>Neoptera</taxon>
        <taxon>Endopterygota</taxon>
        <taxon>Lepidoptera</taxon>
        <taxon>Glossata</taxon>
        <taxon>Ditrysia</taxon>
        <taxon>Papilionoidea</taxon>
        <taxon>Nymphalidae</taxon>
        <taxon>Nymphalinae</taxon>
        <taxon>Euphydryas</taxon>
    </lineage>
</organism>
<keyword evidence="3 8" id="KW-0812">Transmembrane</keyword>
<evidence type="ECO:0000256" key="7">
    <source>
        <dbReference type="ARBA" id="ARBA00023180"/>
    </source>
</evidence>
<evidence type="ECO:0000256" key="1">
    <source>
        <dbReference type="ARBA" id="ARBA00004651"/>
    </source>
</evidence>
<evidence type="ECO:0000256" key="6">
    <source>
        <dbReference type="ARBA" id="ARBA00023170"/>
    </source>
</evidence>
<sequence>MLIHAIAELFKIKVVGSIIILACWPASERVKYARELLKHDLLTSFSCGSEALGQAVKSRVQGMLYIPDFNNTLDEVNPKYFSHFYKWVIVGESVPDTMKTFRYDADVLLIRKPKELIQYNVTEKNELNPLAAATNTSIYIFDIYSHPRDGASVYPWGFWNLKDGIHVTHGRERILRRQNLKKYPLKIAAPLGSYSEDTYNGTFLEYLLDMSIRERDPGIRCGYTSSALIIEMLNATEILVPTLLWSGEINNSSMVLELKYSRSELGAGVLRMMPERFNKLDYVYSPWQFHVGFTYVSERESSSNMFLKPFEPMVWWFCICLFLILALAQRITAKTPMEKEGAYVATLATYLQQDASAVPQGISGRWTFLVLSISAMLIHAYYTSAIVSALMNAGRNGPDSLRSLGDSKYAIASEDYEYIRYLMFNVKTNWDDLEYLKKKKLTSKFYQDIHVGVRLIQDGQTAYHTEYNQLYPHLKTFTDDQLCKLQYIDTIPEILAWVTTTRHGQWTSTFRVAGAWLYETGLIKRLVSRIRIKPPPCRAALLAERVNIDDVAPAVILTFSGAAASLVLLGIEIIFVNWIRKRNVASALIDTTDI</sequence>
<dbReference type="PANTHER" id="PTHR42643:SF32">
    <property type="entry name" value="IONOTROPIC RECEPTOR 31A, ISOFORM C-RELATED"/>
    <property type="match status" value="1"/>
</dbReference>
<feature type="transmembrane region" description="Helical" evidence="8">
    <location>
        <begin position="313"/>
        <end position="331"/>
    </location>
</feature>
<evidence type="ECO:0000256" key="2">
    <source>
        <dbReference type="ARBA" id="ARBA00022475"/>
    </source>
</evidence>
<feature type="transmembrane region" description="Helical" evidence="8">
    <location>
        <begin position="551"/>
        <end position="576"/>
    </location>
</feature>
<comment type="caution">
    <text evidence="9">The sequence shown here is derived from an EMBL/GenBank/DDBJ whole genome shotgun (WGS) entry which is preliminary data.</text>
</comment>
<proteinExistence type="predicted"/>
<keyword evidence="6" id="KW-0675">Receptor</keyword>
<dbReference type="PANTHER" id="PTHR42643">
    <property type="entry name" value="IONOTROPIC RECEPTOR 20A-RELATED"/>
    <property type="match status" value="1"/>
</dbReference>